<sequence length="142" mass="14888">MSTRKLVLTALVCGIAIVLAGGFKLLQVATDAPRVEVLAWGTPATLGDMTVTVEKVDKSAEATLVTVTMRGVAMAKGAFDGWRMLAEGRVFTPLTQQTAPDACQAVSANAEVRCTVTFDPTTATPTVAYLRAGAQQQWGTEG</sequence>
<evidence type="ECO:0000313" key="1">
    <source>
        <dbReference type="EMBL" id="CAB5021878.1"/>
    </source>
</evidence>
<reference evidence="1" key="1">
    <citation type="submission" date="2020-05" db="EMBL/GenBank/DDBJ databases">
        <authorList>
            <person name="Chiriac C."/>
            <person name="Salcher M."/>
            <person name="Ghai R."/>
            <person name="Kavagutti S V."/>
        </authorList>
    </citation>
    <scope>NUCLEOTIDE SEQUENCE</scope>
</reference>
<name>A0A6J7QVV3_9ZZZZ</name>
<organism evidence="1">
    <name type="scientific">freshwater metagenome</name>
    <dbReference type="NCBI Taxonomy" id="449393"/>
    <lineage>
        <taxon>unclassified sequences</taxon>
        <taxon>metagenomes</taxon>
        <taxon>ecological metagenomes</taxon>
    </lineage>
</organism>
<accession>A0A6J7QVV3</accession>
<proteinExistence type="predicted"/>
<dbReference type="AlphaFoldDB" id="A0A6J7QVV3"/>
<protein>
    <submittedName>
        <fullName evidence="1">Unannotated protein</fullName>
    </submittedName>
</protein>
<dbReference type="EMBL" id="CAFBPN010000044">
    <property type="protein sequence ID" value="CAB5021878.1"/>
    <property type="molecule type" value="Genomic_DNA"/>
</dbReference>
<gene>
    <name evidence="1" type="ORF">UFOPK4098_00914</name>
</gene>